<keyword evidence="2" id="KW-0547">Nucleotide-binding</keyword>
<dbReference type="OrthoDB" id="9813719at2"/>
<protein>
    <submittedName>
        <fullName evidence="4">Fic family protein</fullName>
    </submittedName>
</protein>
<feature type="binding site" evidence="2">
    <location>
        <begin position="203"/>
        <end position="210"/>
    </location>
    <ligand>
        <name>ATP</name>
        <dbReference type="ChEBI" id="CHEBI:30616"/>
    </ligand>
</feature>
<proteinExistence type="predicted"/>
<dbReference type="InterPro" id="IPR040198">
    <property type="entry name" value="Fido_containing"/>
</dbReference>
<dbReference type="PANTHER" id="PTHR13504:SF38">
    <property type="entry name" value="FIDO DOMAIN-CONTAINING PROTEIN"/>
    <property type="match status" value="1"/>
</dbReference>
<feature type="active site" evidence="1">
    <location>
        <position position="199"/>
    </location>
</feature>
<evidence type="ECO:0000313" key="4">
    <source>
        <dbReference type="EMBL" id="SMD14666.1"/>
    </source>
</evidence>
<dbReference type="GO" id="GO:0005524">
    <property type="term" value="F:ATP binding"/>
    <property type="evidence" value="ECO:0007669"/>
    <property type="project" value="UniProtKB-KW"/>
</dbReference>
<dbReference type="SUPFAM" id="SSF140931">
    <property type="entry name" value="Fic-like"/>
    <property type="match status" value="1"/>
</dbReference>
<evidence type="ECO:0000313" key="5">
    <source>
        <dbReference type="Proteomes" id="UP000192674"/>
    </source>
</evidence>
<evidence type="ECO:0000259" key="3">
    <source>
        <dbReference type="PROSITE" id="PS51459"/>
    </source>
</evidence>
<dbReference type="RefSeq" id="WP_084429528.1">
    <property type="nucleotide sequence ID" value="NZ_FWXV01000004.1"/>
</dbReference>
<name>A0A1W2EZM1_KIBAR</name>
<dbReference type="InterPro" id="IPR036597">
    <property type="entry name" value="Fido-like_dom_sf"/>
</dbReference>
<feature type="binding site" evidence="2">
    <location>
        <begin position="241"/>
        <end position="242"/>
    </location>
    <ligand>
        <name>ATP</name>
        <dbReference type="ChEBI" id="CHEBI:30616"/>
    </ligand>
</feature>
<sequence>MTSFDTRLTILPASLWQRITQIDEIKGEWRHGAGLGPQVLGRLKRSVLVTSTGASTRIEGAQLSDADVERLMRGLSTQRLADRDAQEVRGYYEVLQLVFDSWQTIQLTENTIKQLHGQLLQYTSKDQRHRGQYKTLDNTVQATDPHGQVVSVLFDTTPAYLTAKQMDELISWTTDALAAGIQHPLAVIGNFVVEFLKIHPFLDGNGRLSRILTNLLLLRAGYGFVPYVSHEHLIEAHKAAYYLALRRSQTTFGTQQETIQPWLEFFLDTCRAQAEQAIELLSTTAIEQSLSPRQLLVWHYLGTVPDAAPGEIASATSVPQPTVAQSLNKLLGLGKVERFGLGRATRYRRTGRQTAAADDKSGREQ</sequence>
<accession>A0A1W2EZM1</accession>
<dbReference type="PANTHER" id="PTHR13504">
    <property type="entry name" value="FIDO DOMAIN-CONTAINING PROTEIN DDB_G0283145"/>
    <property type="match status" value="1"/>
</dbReference>
<dbReference type="EMBL" id="FWXV01000004">
    <property type="protein sequence ID" value="SMD14666.1"/>
    <property type="molecule type" value="Genomic_DNA"/>
</dbReference>
<dbReference type="SUPFAM" id="SSF46785">
    <property type="entry name" value="Winged helix' DNA-binding domain"/>
    <property type="match status" value="1"/>
</dbReference>
<dbReference type="PROSITE" id="PS51459">
    <property type="entry name" value="FIDO"/>
    <property type="match status" value="1"/>
</dbReference>
<evidence type="ECO:0000256" key="1">
    <source>
        <dbReference type="PIRSR" id="PIRSR640198-1"/>
    </source>
</evidence>
<reference evidence="4 5" key="1">
    <citation type="submission" date="2017-04" db="EMBL/GenBank/DDBJ databases">
        <authorList>
            <person name="Afonso C.L."/>
            <person name="Miller P.J."/>
            <person name="Scott M.A."/>
            <person name="Spackman E."/>
            <person name="Goraichik I."/>
            <person name="Dimitrov K.M."/>
            <person name="Suarez D.L."/>
            <person name="Swayne D.E."/>
        </authorList>
    </citation>
    <scope>NUCLEOTIDE SEQUENCE [LARGE SCALE GENOMIC DNA]</scope>
    <source>
        <strain evidence="4 5">DSM 43828</strain>
    </source>
</reference>
<dbReference type="AlphaFoldDB" id="A0A1W2EZM1"/>
<dbReference type="InterPro" id="IPR036390">
    <property type="entry name" value="WH_DNA-bd_sf"/>
</dbReference>
<feature type="domain" description="Fido" evidence="3">
    <location>
        <begin position="107"/>
        <end position="268"/>
    </location>
</feature>
<evidence type="ECO:0000256" key="2">
    <source>
        <dbReference type="PIRSR" id="PIRSR640198-2"/>
    </source>
</evidence>
<dbReference type="Gene3D" id="1.10.10.10">
    <property type="entry name" value="Winged helix-like DNA-binding domain superfamily/Winged helix DNA-binding domain"/>
    <property type="match status" value="1"/>
</dbReference>
<dbReference type="InterPro" id="IPR036388">
    <property type="entry name" value="WH-like_DNA-bd_sf"/>
</dbReference>
<keyword evidence="2" id="KW-0067">ATP-binding</keyword>
<gene>
    <name evidence="4" type="ORF">SAMN05661093_05092</name>
</gene>
<dbReference type="Pfam" id="PF02661">
    <property type="entry name" value="Fic"/>
    <property type="match status" value="1"/>
</dbReference>
<organism evidence="4 5">
    <name type="scientific">Kibdelosporangium aridum</name>
    <dbReference type="NCBI Taxonomy" id="2030"/>
    <lineage>
        <taxon>Bacteria</taxon>
        <taxon>Bacillati</taxon>
        <taxon>Actinomycetota</taxon>
        <taxon>Actinomycetes</taxon>
        <taxon>Pseudonocardiales</taxon>
        <taxon>Pseudonocardiaceae</taxon>
        <taxon>Kibdelosporangium</taxon>
    </lineage>
</organism>
<dbReference type="Proteomes" id="UP000192674">
    <property type="component" value="Unassembled WGS sequence"/>
</dbReference>
<dbReference type="InterPro" id="IPR003812">
    <property type="entry name" value="Fido"/>
</dbReference>
<dbReference type="Gene3D" id="1.10.3290.10">
    <property type="entry name" value="Fido-like domain"/>
    <property type="match status" value="1"/>
</dbReference>
<keyword evidence="5" id="KW-1185">Reference proteome</keyword>